<feature type="transmembrane region" description="Helical" evidence="1">
    <location>
        <begin position="368"/>
        <end position="392"/>
    </location>
</feature>
<feature type="transmembrane region" description="Helical" evidence="1">
    <location>
        <begin position="155"/>
        <end position="181"/>
    </location>
</feature>
<name>A0A9W6HYR0_9ACTN</name>
<accession>A0A9W6HYR0</accession>
<feature type="transmembrane region" description="Helical" evidence="1">
    <location>
        <begin position="398"/>
        <end position="417"/>
    </location>
</feature>
<reference evidence="2" key="2">
    <citation type="submission" date="2023-01" db="EMBL/GenBank/DDBJ databases">
        <authorList>
            <person name="Sun Q."/>
            <person name="Evtushenko L."/>
        </authorList>
    </citation>
    <scope>NUCLEOTIDE SEQUENCE</scope>
    <source>
        <strain evidence="2">VKM Ac-2007</strain>
    </source>
</reference>
<dbReference type="AlphaFoldDB" id="A0A9W6HYR0"/>
<organism evidence="2 3">
    <name type="scientific">Streptosporangium carneum</name>
    <dbReference type="NCBI Taxonomy" id="47481"/>
    <lineage>
        <taxon>Bacteria</taxon>
        <taxon>Bacillati</taxon>
        <taxon>Actinomycetota</taxon>
        <taxon>Actinomycetes</taxon>
        <taxon>Streptosporangiales</taxon>
        <taxon>Streptosporangiaceae</taxon>
        <taxon>Streptosporangium</taxon>
    </lineage>
</organism>
<keyword evidence="1" id="KW-0812">Transmembrane</keyword>
<comment type="caution">
    <text evidence="2">The sequence shown here is derived from an EMBL/GenBank/DDBJ whole genome shotgun (WGS) entry which is preliminary data.</text>
</comment>
<proteinExistence type="predicted"/>
<keyword evidence="1" id="KW-1133">Transmembrane helix</keyword>
<dbReference type="EMBL" id="BSEV01000002">
    <property type="protein sequence ID" value="GLK07834.1"/>
    <property type="molecule type" value="Genomic_DNA"/>
</dbReference>
<gene>
    <name evidence="2" type="ORF">GCM10017600_12390</name>
</gene>
<feature type="transmembrane region" description="Helical" evidence="1">
    <location>
        <begin position="240"/>
        <end position="268"/>
    </location>
</feature>
<evidence type="ECO:0000313" key="3">
    <source>
        <dbReference type="Proteomes" id="UP001143474"/>
    </source>
</evidence>
<sequence length="473" mass="51202">MLDDRFRQAVTVMDYAILTGFVLVTGVVLALVAQWRGWRPSLLAVLAVGIGFRVLIMTTSAIDTWQPVDFMESFKPAGEAILNHQDPVLGSEGGWHFLPTIPYVYGLLLWLGIPWEIGGRLVTVVADIVLIPLVGKLAGGEKASLRAFQYACNPLALLVAAVHGQVEPVALVFGVAAFVVARGPGAPERPGLTTNMVALVRRSVSARGLSGAVRRAVGPDGVVRRALTPRSDDAAVMRRALLAGLLMGLALCAKSWPIWLIPGMLLLLPTFRARAAAFVATAVPPIFFLATLPVFAGTSLDQIPEVIRIMGDVRPIVGEWSYSAILVGGDWTLSPEIATFGTRLIYVTMLVVAFLWRRADPIDLTTALLLAFMVTTPRLGAQYLLWFMPFLIARPTRFAWPAIIGVSLWAGYGYLYMTQFDTDTWWGLHSVWSRSSIVLLPILAAAMPWGRRVSTASVPSAGAVRKVPVSAPV</sequence>
<evidence type="ECO:0000256" key="1">
    <source>
        <dbReference type="SAM" id="Phobius"/>
    </source>
</evidence>
<keyword evidence="1" id="KW-0472">Membrane</keyword>
<feature type="transmembrane region" description="Helical" evidence="1">
    <location>
        <begin position="275"/>
        <end position="296"/>
    </location>
</feature>
<dbReference type="Proteomes" id="UP001143474">
    <property type="component" value="Unassembled WGS sequence"/>
</dbReference>
<feature type="transmembrane region" description="Helical" evidence="1">
    <location>
        <begin position="337"/>
        <end position="356"/>
    </location>
</feature>
<evidence type="ECO:0000313" key="2">
    <source>
        <dbReference type="EMBL" id="GLK07834.1"/>
    </source>
</evidence>
<feature type="transmembrane region" description="Helical" evidence="1">
    <location>
        <begin position="42"/>
        <end position="62"/>
    </location>
</feature>
<feature type="transmembrane region" description="Helical" evidence="1">
    <location>
        <begin position="15"/>
        <end position="35"/>
    </location>
</feature>
<protein>
    <submittedName>
        <fullName evidence="2">Uncharacterized protein</fullName>
    </submittedName>
</protein>
<keyword evidence="3" id="KW-1185">Reference proteome</keyword>
<reference evidence="2" key="1">
    <citation type="journal article" date="2014" name="Int. J. Syst. Evol. Microbiol.">
        <title>Complete genome sequence of Corynebacterium casei LMG S-19264T (=DSM 44701T), isolated from a smear-ripened cheese.</title>
        <authorList>
            <consortium name="US DOE Joint Genome Institute (JGI-PGF)"/>
            <person name="Walter F."/>
            <person name="Albersmeier A."/>
            <person name="Kalinowski J."/>
            <person name="Ruckert C."/>
        </authorList>
    </citation>
    <scope>NUCLEOTIDE SEQUENCE</scope>
    <source>
        <strain evidence="2">VKM Ac-2007</strain>
    </source>
</reference>